<dbReference type="STRING" id="553973.CLOHYLEM_04178"/>
<keyword evidence="2" id="KW-0472">Membrane</keyword>
<feature type="transmembrane region" description="Helical" evidence="2">
    <location>
        <begin position="21"/>
        <end position="43"/>
    </location>
</feature>
<keyword evidence="2" id="KW-0812">Transmembrane</keyword>
<feature type="transmembrane region" description="Helical" evidence="2">
    <location>
        <begin position="219"/>
        <end position="241"/>
    </location>
</feature>
<organism evidence="3 4">
    <name type="scientific">[Clostridium] hylemonae DSM 15053</name>
    <dbReference type="NCBI Taxonomy" id="553973"/>
    <lineage>
        <taxon>Bacteria</taxon>
        <taxon>Bacillati</taxon>
        <taxon>Bacillota</taxon>
        <taxon>Clostridia</taxon>
        <taxon>Lachnospirales</taxon>
        <taxon>Lachnospiraceae</taxon>
    </lineage>
</organism>
<feature type="transmembrane region" description="Helical" evidence="2">
    <location>
        <begin position="124"/>
        <end position="143"/>
    </location>
</feature>
<feature type="transmembrane region" description="Helical" evidence="2">
    <location>
        <begin position="481"/>
        <end position="498"/>
    </location>
</feature>
<feature type="transmembrane region" description="Helical" evidence="2">
    <location>
        <begin position="94"/>
        <end position="115"/>
    </location>
</feature>
<keyword evidence="4" id="KW-1185">Reference proteome</keyword>
<evidence type="ECO:0000313" key="4">
    <source>
        <dbReference type="Proteomes" id="UP000004893"/>
    </source>
</evidence>
<reference evidence="3" key="1">
    <citation type="submission" date="2009-02" db="EMBL/GenBank/DDBJ databases">
        <authorList>
            <person name="Fulton L."/>
            <person name="Clifton S."/>
            <person name="Fulton B."/>
            <person name="Xu J."/>
            <person name="Minx P."/>
            <person name="Pepin K.H."/>
            <person name="Johnson M."/>
            <person name="Bhonagiri V."/>
            <person name="Nash W.E."/>
            <person name="Mardis E.R."/>
            <person name="Wilson R.K."/>
        </authorList>
    </citation>
    <scope>NUCLEOTIDE SEQUENCE [LARGE SCALE GENOMIC DNA]</scope>
    <source>
        <strain evidence="3">DSM 15053</strain>
    </source>
</reference>
<feature type="transmembrane region" description="Helical" evidence="2">
    <location>
        <begin position="811"/>
        <end position="832"/>
    </location>
</feature>
<dbReference type="InterPro" id="IPR052536">
    <property type="entry name" value="ABC-4_Integral_Memb_Prot"/>
</dbReference>
<comment type="caution">
    <text evidence="3">The sequence shown here is derived from an EMBL/GenBank/DDBJ whole genome shotgun (WGS) entry which is preliminary data.</text>
</comment>
<dbReference type="eggNOG" id="ENOG5033PX0">
    <property type="taxonomic scope" value="Bacteria"/>
</dbReference>
<feature type="transmembrane region" description="Helical" evidence="2">
    <location>
        <begin position="261"/>
        <end position="285"/>
    </location>
</feature>
<dbReference type="OrthoDB" id="1954626at2"/>
<evidence type="ECO:0000313" key="3">
    <source>
        <dbReference type="EMBL" id="EEG75677.1"/>
    </source>
</evidence>
<evidence type="ECO:0000256" key="1">
    <source>
        <dbReference type="SAM" id="Coils"/>
    </source>
</evidence>
<feature type="transmembrane region" description="Helical" evidence="2">
    <location>
        <begin position="844"/>
        <end position="875"/>
    </location>
</feature>
<dbReference type="PANTHER" id="PTHR46795:SF3">
    <property type="entry name" value="ABC TRANSPORTER PERMEASE"/>
    <property type="match status" value="1"/>
</dbReference>
<feature type="transmembrane region" description="Helical" evidence="2">
    <location>
        <begin position="401"/>
        <end position="422"/>
    </location>
</feature>
<dbReference type="EMBL" id="ABYI02000006">
    <property type="protein sequence ID" value="EEG75677.1"/>
    <property type="molecule type" value="Genomic_DNA"/>
</dbReference>
<name>C0BWJ5_9FIRM</name>
<feature type="transmembrane region" description="Helical" evidence="2">
    <location>
        <begin position="305"/>
        <end position="336"/>
    </location>
</feature>
<feature type="transmembrane region" description="Helical" evidence="2">
    <location>
        <begin position="758"/>
        <end position="778"/>
    </location>
</feature>
<feature type="transmembrane region" description="Helical" evidence="2">
    <location>
        <begin position="428"/>
        <end position="447"/>
    </location>
</feature>
<feature type="transmembrane region" description="Helical" evidence="2">
    <location>
        <begin position="149"/>
        <end position="166"/>
    </location>
</feature>
<dbReference type="PANTHER" id="PTHR46795">
    <property type="entry name" value="ABC TRANSPORTER PERMEASE-RELATED-RELATED"/>
    <property type="match status" value="1"/>
</dbReference>
<dbReference type="HOGENOM" id="CLU_015487_0_0_9"/>
<gene>
    <name evidence="3" type="ORF">CLOHYLEM_04178</name>
</gene>
<dbReference type="RefSeq" id="WP_006441509.1">
    <property type="nucleotide sequence ID" value="NZ_CP036524.1"/>
</dbReference>
<dbReference type="GO" id="GO:0005886">
    <property type="term" value="C:plasma membrane"/>
    <property type="evidence" value="ECO:0007669"/>
    <property type="project" value="UniProtKB-SubCell"/>
</dbReference>
<feature type="coiled-coil region" evidence="1">
    <location>
        <begin position="165"/>
        <end position="193"/>
    </location>
</feature>
<proteinExistence type="predicted"/>
<reference evidence="3" key="2">
    <citation type="submission" date="2013-06" db="EMBL/GenBank/DDBJ databases">
        <title>Draft genome sequence of Clostridium hylemonae (DSM 15053).</title>
        <authorList>
            <person name="Sudarsanam P."/>
            <person name="Ley R."/>
            <person name="Guruge J."/>
            <person name="Turnbaugh P.J."/>
            <person name="Mahowald M."/>
            <person name="Liep D."/>
            <person name="Gordon J."/>
        </authorList>
    </citation>
    <scope>NUCLEOTIDE SEQUENCE</scope>
    <source>
        <strain evidence="3">DSM 15053</strain>
    </source>
</reference>
<evidence type="ECO:0000256" key="2">
    <source>
        <dbReference type="SAM" id="Phobius"/>
    </source>
</evidence>
<evidence type="ECO:0008006" key="5">
    <source>
        <dbReference type="Google" id="ProtNLM"/>
    </source>
</evidence>
<dbReference type="Proteomes" id="UP000004893">
    <property type="component" value="Unassembled WGS sequence"/>
</dbReference>
<protein>
    <recommendedName>
        <fullName evidence="5">Efflux ABC transporter, permease protein</fullName>
    </recommendedName>
</protein>
<keyword evidence="2" id="KW-1133">Transmembrane helix</keyword>
<accession>C0BWJ5</accession>
<keyword evidence="1" id="KW-0175">Coiled coil</keyword>
<dbReference type="AlphaFoldDB" id="C0BWJ5"/>
<feature type="transmembrane region" description="Helical" evidence="2">
    <location>
        <begin position="356"/>
        <end position="380"/>
    </location>
</feature>
<sequence length="883" mass="99802">MKKENGNRSKNSKKKCGLRSEGRLLGIGTSVVFVASVLCLKWLTFAGKRYTLPLFLKAVYASGGLPEYFSRVTVTAREAVTKDSAYAQFLPSYFLLYVAAAAAALSILRIVLLLFGKNPRFLRYIIYGMTLTVFLVLVTFGGYLPDDGLIVSVIAVGIDSLGHVYLEQRKQIRDEAEALKREEQEKKEEKKRRKHFPGRYDRGFYHVVWRNFVHNRKSYFLFILGAGGVVTILHTLLGVQYGLKAGGAGIGTGYGNGMQRILGEILPVAACISVLILALIITHYLRTRMHNYSIFYSLGIRKNTLRLIIALEYTVCLLFAYFAGLFLAASVLFLAGKTLLADITGSRPWSAGGWKTAAATAGIYGAAVLVSSLINYHLFGHESLFKLSTRRQEAEKMPHRFLVPGIAAGTAVTVSAAVRYWLPPEAEKFSANIWMLIGSFVLFYFLHARTAAYSSRRSETQGERLLSILPWRYRFKTNYRFWYLLFALHLLSGMIYIPEYAAVEAAGSAAGLYPYDFVCMSYEEDEDYFSDLSATCDVEIHTWPMLRCTTPLGAPYTWKQAAANQYMGVLWPQGQHIAVPETCYRELKRAVGEPVGKSLELEENEVHVVFQQDTSVKSHPLEWYIGDREPRFRIGQPVRSYDFMERETLFPQYVMKSSERSILTGMFQQGQQENIVVLSDHVFDGFFRGGGGKEGPTRLKLIKCGGDDYEIIEQKLQTYAKRHKNDASWDDRIQPYYAKQTAAAETKAEHHFKKAACLAVLAGLLTGSFFIFFIKYGLEQEELAKKFSQLKSIGMPEKERRRLLVREMAKIVWGSYVPAVLLSISFICAVAAKRMYTAWELAVYVKYLCILFLCYTLLYAVVTAILGTCYIRAVLGGRRRQRR</sequence>